<dbReference type="AlphaFoldDB" id="A0AAV4NQX2"/>
<evidence type="ECO:0000313" key="1">
    <source>
        <dbReference type="EMBL" id="GIX86180.1"/>
    </source>
</evidence>
<reference evidence="1 2" key="1">
    <citation type="submission" date="2021-06" db="EMBL/GenBank/DDBJ databases">
        <title>Caerostris darwini draft genome.</title>
        <authorList>
            <person name="Kono N."/>
            <person name="Arakawa K."/>
        </authorList>
    </citation>
    <scope>NUCLEOTIDE SEQUENCE [LARGE SCALE GENOMIC DNA]</scope>
</reference>
<name>A0AAV4NQX2_9ARAC</name>
<comment type="caution">
    <text evidence="1">The sequence shown here is derived from an EMBL/GenBank/DDBJ whole genome shotgun (WGS) entry which is preliminary data.</text>
</comment>
<gene>
    <name evidence="1" type="ORF">CDAR_614461</name>
</gene>
<protein>
    <submittedName>
        <fullName evidence="1">Uncharacterized protein</fullName>
    </submittedName>
</protein>
<keyword evidence="2" id="KW-1185">Reference proteome</keyword>
<sequence>MGSDRNEEDFISRCPLKICMQSASRFAPLLRMLASVTEITSLKRPAIWRRRTKMGSDLNEEDFIYRCPLKICRHSHSRFAPLLRKLVSVTKITSRKRASCWKESVAD</sequence>
<dbReference type="Proteomes" id="UP001054837">
    <property type="component" value="Unassembled WGS sequence"/>
</dbReference>
<evidence type="ECO:0000313" key="2">
    <source>
        <dbReference type="Proteomes" id="UP001054837"/>
    </source>
</evidence>
<organism evidence="1 2">
    <name type="scientific">Caerostris darwini</name>
    <dbReference type="NCBI Taxonomy" id="1538125"/>
    <lineage>
        <taxon>Eukaryota</taxon>
        <taxon>Metazoa</taxon>
        <taxon>Ecdysozoa</taxon>
        <taxon>Arthropoda</taxon>
        <taxon>Chelicerata</taxon>
        <taxon>Arachnida</taxon>
        <taxon>Araneae</taxon>
        <taxon>Araneomorphae</taxon>
        <taxon>Entelegynae</taxon>
        <taxon>Araneoidea</taxon>
        <taxon>Araneidae</taxon>
        <taxon>Caerostris</taxon>
    </lineage>
</organism>
<dbReference type="EMBL" id="BPLQ01001861">
    <property type="protein sequence ID" value="GIX86180.1"/>
    <property type="molecule type" value="Genomic_DNA"/>
</dbReference>
<proteinExistence type="predicted"/>
<accession>A0AAV4NQX2</accession>